<dbReference type="Proteomes" id="UP000324832">
    <property type="component" value="Unassembled WGS sequence"/>
</dbReference>
<reference evidence="2 3" key="1">
    <citation type="submission" date="2017-07" db="EMBL/GenBank/DDBJ databases">
        <authorList>
            <person name="Talla V."/>
            <person name="Backstrom N."/>
        </authorList>
    </citation>
    <scope>NUCLEOTIDE SEQUENCE [LARGE SCALE GENOMIC DNA]</scope>
</reference>
<proteinExistence type="predicted"/>
<feature type="region of interest" description="Disordered" evidence="1">
    <location>
        <begin position="53"/>
        <end position="109"/>
    </location>
</feature>
<feature type="compositionally biased region" description="Basic and acidic residues" evidence="1">
    <location>
        <begin position="1"/>
        <end position="12"/>
    </location>
</feature>
<organism evidence="2 3">
    <name type="scientific">Leptidea sinapis</name>
    <dbReference type="NCBI Taxonomy" id="189913"/>
    <lineage>
        <taxon>Eukaryota</taxon>
        <taxon>Metazoa</taxon>
        <taxon>Ecdysozoa</taxon>
        <taxon>Arthropoda</taxon>
        <taxon>Hexapoda</taxon>
        <taxon>Insecta</taxon>
        <taxon>Pterygota</taxon>
        <taxon>Neoptera</taxon>
        <taxon>Endopterygota</taxon>
        <taxon>Lepidoptera</taxon>
        <taxon>Glossata</taxon>
        <taxon>Ditrysia</taxon>
        <taxon>Papilionoidea</taxon>
        <taxon>Pieridae</taxon>
        <taxon>Dismorphiinae</taxon>
        <taxon>Leptidea</taxon>
    </lineage>
</organism>
<name>A0A5E4Q828_9NEOP</name>
<gene>
    <name evidence="2" type="ORF">LSINAPIS_LOCUS5855</name>
</gene>
<dbReference type="AlphaFoldDB" id="A0A5E4Q828"/>
<feature type="region of interest" description="Disordered" evidence="1">
    <location>
        <begin position="1"/>
        <end position="28"/>
    </location>
</feature>
<evidence type="ECO:0000313" key="3">
    <source>
        <dbReference type="Proteomes" id="UP000324832"/>
    </source>
</evidence>
<dbReference type="EMBL" id="FZQP02001759">
    <property type="protein sequence ID" value="VVC93726.1"/>
    <property type="molecule type" value="Genomic_DNA"/>
</dbReference>
<keyword evidence="3" id="KW-1185">Reference proteome</keyword>
<feature type="compositionally biased region" description="Polar residues" evidence="1">
    <location>
        <begin position="77"/>
        <end position="88"/>
    </location>
</feature>
<accession>A0A5E4Q828</accession>
<evidence type="ECO:0000256" key="1">
    <source>
        <dbReference type="SAM" id="MobiDB-lite"/>
    </source>
</evidence>
<sequence length="229" mass="24572">MQQHAGRCDSRAARVATPPGGRERHVHHSLPGQLLLSGEYGHARGYRLQHPPAAGQAQQEATLVCGPAGPRGPLQRLQKSISSMSENSELTGDRGSGGSGVTGEVELEGGESDQLGDYDVIDEEERASARVLSLDGARARIVVLANHSSARVRAAVVRLVCALDHRRTHPLIYICQYEGSAEVGEACAALLTGRDVPLHDQTHEEVWDDVSDSWCRRACPLLGVLPAVR</sequence>
<protein>
    <submittedName>
        <fullName evidence="2">Uncharacterized protein</fullName>
    </submittedName>
</protein>
<evidence type="ECO:0000313" key="2">
    <source>
        <dbReference type="EMBL" id="VVC93726.1"/>
    </source>
</evidence>